<gene>
    <name evidence="1" type="ORF">C0Z16_20230</name>
</gene>
<evidence type="ECO:0000313" key="2">
    <source>
        <dbReference type="Proteomes" id="UP000235659"/>
    </source>
</evidence>
<reference evidence="1 2" key="1">
    <citation type="submission" date="2018-01" db="EMBL/GenBank/DDBJ databases">
        <title>Whole genome analyses suggest that Burkholderia sensu lato contains two further novel genera in the rhizoxinica-symbiotica group Mycetohabitans gen. nov., and Trinickia gen. nov.: implications for the evolution of diazotrophy and nodulation in the Burkholderiaceae.</title>
        <authorList>
            <person name="Estrada-de los Santos P."/>
            <person name="Palmer M."/>
            <person name="Chavez-Ramirez B."/>
            <person name="Beukes C."/>
            <person name="Steenkamp E.T."/>
            <person name="Hirsch A.M."/>
            <person name="Manyaka P."/>
            <person name="Maluk M."/>
            <person name="Lafos M."/>
            <person name="Crook M."/>
            <person name="Gross E."/>
            <person name="Simon M.F."/>
            <person name="Bueno dos Reis Junior F."/>
            <person name="Poole P.S."/>
            <person name="Venter S.N."/>
            <person name="James E.K."/>
        </authorList>
    </citation>
    <scope>NUCLEOTIDE SEQUENCE [LARGE SCALE GENOMIC DNA]</scope>
    <source>
        <strain evidence="1 2">WSM 3937</strain>
    </source>
</reference>
<sequence>MEHRCIDFAARWLAAEAEGVDTARRGHRNYAGPAEGLFQGLERALRRVQARLEAQFTSDGHISRVGTVE</sequence>
<proteinExistence type="predicted"/>
<name>A0ABX4V2Q2_9BURK</name>
<evidence type="ECO:0000313" key="1">
    <source>
        <dbReference type="EMBL" id="PMS29103.1"/>
    </source>
</evidence>
<organism evidence="1 2">
    <name type="scientific">Paraburkholderia rhynchosiae</name>
    <dbReference type="NCBI Taxonomy" id="487049"/>
    <lineage>
        <taxon>Bacteria</taxon>
        <taxon>Pseudomonadati</taxon>
        <taxon>Pseudomonadota</taxon>
        <taxon>Betaproteobacteria</taxon>
        <taxon>Burkholderiales</taxon>
        <taxon>Burkholderiaceae</taxon>
        <taxon>Paraburkholderia</taxon>
    </lineage>
</organism>
<keyword evidence="2" id="KW-1185">Reference proteome</keyword>
<dbReference type="EMBL" id="PNXY01000014">
    <property type="protein sequence ID" value="PMS29103.1"/>
    <property type="molecule type" value="Genomic_DNA"/>
</dbReference>
<comment type="caution">
    <text evidence="1">The sequence shown here is derived from an EMBL/GenBank/DDBJ whole genome shotgun (WGS) entry which is preliminary data.</text>
</comment>
<protein>
    <submittedName>
        <fullName evidence="1">Uncharacterized protein</fullName>
    </submittedName>
</protein>
<dbReference type="Proteomes" id="UP000235659">
    <property type="component" value="Unassembled WGS sequence"/>
</dbReference>
<accession>A0ABX4V2Q2</accession>